<dbReference type="PANTHER" id="PTHR36509">
    <property type="entry name" value="BLL3101 PROTEIN"/>
    <property type="match status" value="1"/>
</dbReference>
<dbReference type="InterPro" id="IPR010679">
    <property type="entry name" value="DUF1254"/>
</dbReference>
<dbReference type="SUPFAM" id="SSF160935">
    <property type="entry name" value="VPA0735-like"/>
    <property type="match status" value="1"/>
</dbReference>
<evidence type="ECO:0000313" key="3">
    <source>
        <dbReference type="EMBL" id="ACB50602.1"/>
    </source>
</evidence>
<organism evidence="3 4">
    <name type="scientific">Crocosphaera subtropica (strain ATCC 51142 / BH68)</name>
    <name type="common">Cyanothece sp. (strain ATCC 51142)</name>
    <dbReference type="NCBI Taxonomy" id="43989"/>
    <lineage>
        <taxon>Bacteria</taxon>
        <taxon>Bacillati</taxon>
        <taxon>Cyanobacteriota</taxon>
        <taxon>Cyanophyceae</taxon>
        <taxon>Oscillatoriophycideae</taxon>
        <taxon>Chroococcales</taxon>
        <taxon>Aphanothecaceae</taxon>
        <taxon>Crocosphaera</taxon>
        <taxon>Crocosphaera subtropica</taxon>
    </lineage>
</organism>
<dbReference type="Proteomes" id="UP000001203">
    <property type="component" value="Chromosome circular"/>
</dbReference>
<dbReference type="InterPro" id="IPR037049">
    <property type="entry name" value="DUF1214_C_sf"/>
</dbReference>
<dbReference type="eggNOG" id="COG5361">
    <property type="taxonomic scope" value="Bacteria"/>
</dbReference>
<sequence>MTPLSEEQAFNLGVEAYIFGYPLILMDITQAITTAVSSSQGFKAPINQFAHLKAFPDASFTAVVSPNADTLYSSAWLDLSAEPIILSVPDTGGRYYLMPMLDAWTNIFASPGKRTTGTKKGDFAILPPNWTGELPEGVQKIQSPTSMVWIIGRTQTNGKADYEAVHAIQDLYQLTPLSQWEKSYQPPTHVPVTDGIDTQTPPVEQVKNLDAASFFTRMCRLMTANPPALKDQEIGKKLAEIGLIPDENFDLKALDPVIIKGLERSISVAHEQVVKAGQTPKAEVKNNWLMTYDLGSYGTDYLHRAGVAWVGLGANLPEDAIYPLTRVDKEGNPLSGEHDYVIHFESEEIPPVNAFWSITMYNNQQFFVDNPLNRYAIGDRDNLNFNDDGSLDIFISHESPGENKEGNWLPSPSDHFNLIMRLYSPKAPVLEKIWSPPPVKGVS</sequence>
<dbReference type="OrthoDB" id="40820at2"/>
<feature type="domain" description="DUF1214" evidence="1">
    <location>
        <begin position="320"/>
        <end position="426"/>
    </location>
</feature>
<feature type="domain" description="DUF1254" evidence="2">
    <location>
        <begin position="46"/>
        <end position="176"/>
    </location>
</feature>
<evidence type="ECO:0000259" key="1">
    <source>
        <dbReference type="Pfam" id="PF06742"/>
    </source>
</evidence>
<evidence type="ECO:0008006" key="5">
    <source>
        <dbReference type="Google" id="ProtNLM"/>
    </source>
</evidence>
<keyword evidence="4" id="KW-1185">Reference proteome</keyword>
<protein>
    <recommendedName>
        <fullName evidence="5">DUF1254 domain-containing protein</fullName>
    </recommendedName>
</protein>
<name>B1WVL5_CROS5</name>
<dbReference type="AlphaFoldDB" id="B1WVL5"/>
<accession>B1WVL5</accession>
<dbReference type="Gene3D" id="2.60.40.1610">
    <property type="entry name" value="Domain of unknown function DUF1254"/>
    <property type="match status" value="1"/>
</dbReference>
<dbReference type="InterPro" id="IPR010621">
    <property type="entry name" value="DUF1214"/>
</dbReference>
<dbReference type="PANTHER" id="PTHR36509:SF2">
    <property type="entry name" value="BLL3101 PROTEIN"/>
    <property type="match status" value="1"/>
</dbReference>
<proteinExistence type="predicted"/>
<dbReference type="Pfam" id="PF06863">
    <property type="entry name" value="DUF1254"/>
    <property type="match status" value="1"/>
</dbReference>
<dbReference type="RefSeq" id="WP_009544078.1">
    <property type="nucleotide sequence ID" value="NC_010546.1"/>
</dbReference>
<dbReference type="HOGENOM" id="CLU_027269_1_1_3"/>
<dbReference type="Pfam" id="PF06742">
    <property type="entry name" value="DUF1214"/>
    <property type="match status" value="1"/>
</dbReference>
<reference evidence="3 4" key="1">
    <citation type="journal article" date="2008" name="Proc. Natl. Acad. Sci. U.S.A.">
        <title>The genome of Cyanothece 51142, a unicellular diazotrophic cyanobacterium important in the marine nitrogen cycle.</title>
        <authorList>
            <person name="Welsh E.A."/>
            <person name="Liberton M."/>
            <person name="Stoeckel J."/>
            <person name="Loh T."/>
            <person name="Elvitigala T."/>
            <person name="Wang C."/>
            <person name="Wollam A."/>
            <person name="Fulton R.S."/>
            <person name="Clifton S.W."/>
            <person name="Jacobs J.M."/>
            <person name="Aurora R."/>
            <person name="Ghosh B.K."/>
            <person name="Sherman L.A."/>
            <person name="Smith R.D."/>
            <person name="Wilson R.K."/>
            <person name="Pakrasi H.B."/>
        </authorList>
    </citation>
    <scope>NUCLEOTIDE SEQUENCE [LARGE SCALE GENOMIC DNA]</scope>
    <source>
        <strain evidence="4">ATCC 51142 / BH68</strain>
    </source>
</reference>
<dbReference type="KEGG" id="cyt:cce_1252"/>
<evidence type="ECO:0000313" key="4">
    <source>
        <dbReference type="Proteomes" id="UP000001203"/>
    </source>
</evidence>
<evidence type="ECO:0000259" key="2">
    <source>
        <dbReference type="Pfam" id="PF06863"/>
    </source>
</evidence>
<gene>
    <name evidence="3" type="ordered locus">cce_1252</name>
</gene>
<dbReference type="STRING" id="43989.cce_1252"/>
<dbReference type="InterPro" id="IPR037050">
    <property type="entry name" value="DUF1254_sf"/>
</dbReference>
<dbReference type="Gene3D" id="2.60.120.600">
    <property type="entry name" value="Domain of unknown function DUF1214, C-terminal domain"/>
    <property type="match status" value="1"/>
</dbReference>
<dbReference type="EMBL" id="CP000806">
    <property type="protein sequence ID" value="ACB50602.1"/>
    <property type="molecule type" value="Genomic_DNA"/>
</dbReference>